<evidence type="ECO:0000259" key="3">
    <source>
        <dbReference type="Pfam" id="PF02397"/>
    </source>
</evidence>
<dbReference type="AlphaFoldDB" id="A0A0S4XQ08"/>
<evidence type="ECO:0000313" key="4">
    <source>
        <dbReference type="EMBL" id="CUV66426.1"/>
    </source>
</evidence>
<dbReference type="GO" id="GO:0047360">
    <property type="term" value="F:undecaprenyl-phosphate galactose phosphotransferase activity"/>
    <property type="evidence" value="ECO:0007669"/>
    <property type="project" value="UniProtKB-EC"/>
</dbReference>
<keyword evidence="2" id="KW-0812">Transmembrane</keyword>
<name>A0A0S4XQ08_9BACT</name>
<proteinExistence type="inferred from homology"/>
<dbReference type="InterPro" id="IPR003362">
    <property type="entry name" value="Bact_transf"/>
</dbReference>
<feature type="transmembrane region" description="Helical" evidence="2">
    <location>
        <begin position="123"/>
        <end position="145"/>
    </location>
</feature>
<dbReference type="Pfam" id="PF02397">
    <property type="entry name" value="Bac_transf"/>
    <property type="match status" value="1"/>
</dbReference>
<evidence type="ECO:0000256" key="2">
    <source>
        <dbReference type="SAM" id="Phobius"/>
    </source>
</evidence>
<keyword evidence="4" id="KW-0808">Transferase</keyword>
<keyword evidence="2" id="KW-1133">Transmembrane helix</keyword>
<accession>A0A0S4XQ08</accession>
<protein>
    <submittedName>
        <fullName evidence="4">Putative exopolysaccharide biosynthesis polyprenyl glycosylphosphotransferase</fullName>
        <ecNumber evidence="4">2.7.8.6</ecNumber>
    </submittedName>
</protein>
<comment type="similarity">
    <text evidence="1">Belongs to the bacterial sugar transferase family.</text>
</comment>
<evidence type="ECO:0000256" key="1">
    <source>
        <dbReference type="ARBA" id="ARBA00006464"/>
    </source>
</evidence>
<dbReference type="EC" id="2.7.8.6" evidence="4"/>
<dbReference type="PANTHER" id="PTHR30576">
    <property type="entry name" value="COLANIC BIOSYNTHESIS UDP-GLUCOSE LIPID CARRIER TRANSFERASE"/>
    <property type="match status" value="1"/>
</dbReference>
<gene>
    <name evidence="4" type="ORF">BN3087_820015</name>
</gene>
<organism evidence="4">
    <name type="scientific">Sulfurovum sp. enrichment culture clone C5</name>
    <dbReference type="NCBI Taxonomy" id="497650"/>
    <lineage>
        <taxon>Bacteria</taxon>
        <taxon>Pseudomonadati</taxon>
        <taxon>Campylobacterota</taxon>
        <taxon>Epsilonproteobacteria</taxon>
        <taxon>Campylobacterales</taxon>
        <taxon>Sulfurovaceae</taxon>
        <taxon>Sulfurovum</taxon>
        <taxon>environmental samples</taxon>
    </lineage>
</organism>
<dbReference type="PANTHER" id="PTHR30576:SF0">
    <property type="entry name" value="UNDECAPRENYL-PHOSPHATE N-ACETYLGALACTOSAMINYL 1-PHOSPHATE TRANSFERASE-RELATED"/>
    <property type="match status" value="1"/>
</dbReference>
<dbReference type="EMBL" id="FAXN01000087">
    <property type="protein sequence ID" value="CUV66426.1"/>
    <property type="molecule type" value="Genomic_DNA"/>
</dbReference>
<feature type="domain" description="Bacterial sugar transferase" evidence="3">
    <location>
        <begin position="121"/>
        <end position="302"/>
    </location>
</feature>
<keyword evidence="2" id="KW-0472">Membrane</keyword>
<sequence length="307" mass="37035">MIILGTKYKLKRFEKLKLNISKDDIYYIEDGLNEPNKIIKTIKSKINDLKHNTIILNMDSKIPSSIIIYLINLQFKRNILFCTMEYFLEEKLNKCYIPVQDDSLDFLYNITPYSKWQYFQKRCIDYFGVFWLLFFSWPVMIYAYWKIKEQSPGKAIFRQLRIGKHNKHFECIKFRSMHEDTKFFNHYTQDNDPRIFAWGSVMRKTRLDELPQIWNIIKGDMHLIGPRAEWSELVEKYEKEIPFYNKRHLVAPGVTGCAQVNYPYGANAEDTRQKLMYDLYYIKYWNIWLELKIVWRTALVVMGRNGV</sequence>
<reference evidence="4" key="1">
    <citation type="submission" date="2015-11" db="EMBL/GenBank/DDBJ databases">
        <authorList>
            <person name="Zhang Y."/>
            <person name="Guo Z."/>
        </authorList>
    </citation>
    <scope>NUCLEOTIDE SEQUENCE</scope>
    <source>
        <strain evidence="4">BN30871</strain>
    </source>
</reference>